<feature type="transmembrane region" description="Helical" evidence="7">
    <location>
        <begin position="118"/>
        <end position="140"/>
    </location>
</feature>
<dbReference type="PANTHER" id="PTHR43337:SF1">
    <property type="entry name" value="XANTHINE_URACIL PERMEASE C887.17-RELATED"/>
    <property type="match status" value="1"/>
</dbReference>
<reference evidence="8 10" key="1">
    <citation type="journal article" date="2018" name="Int. J. Syst. Evol. Microbiol.">
        <title>Micromonospora globbae sp. nov., an endophytic actinomycete isolated from roots of Globba winitii C. H. Wright.</title>
        <authorList>
            <person name="Kuncharoen N."/>
            <person name="Pittayakhajonwut P."/>
            <person name="Tanasupawat S."/>
        </authorList>
    </citation>
    <scope>NUCLEOTIDE SEQUENCE [LARGE SCALE GENOMIC DNA]</scope>
    <source>
        <strain evidence="8 10">WPS1-2</strain>
    </source>
</reference>
<evidence type="ECO:0000256" key="5">
    <source>
        <dbReference type="ARBA" id="ARBA00022989"/>
    </source>
</evidence>
<dbReference type="RefSeq" id="WP_120327868.1">
    <property type="nucleotide sequence ID" value="NZ_CP108084.1"/>
</dbReference>
<dbReference type="GO" id="GO:0005886">
    <property type="term" value="C:plasma membrane"/>
    <property type="evidence" value="ECO:0007669"/>
    <property type="project" value="TreeGrafter"/>
</dbReference>
<protein>
    <submittedName>
        <fullName evidence="8">NCS2 family permease</fullName>
    </submittedName>
</protein>
<name>A0A420F479_9ACTN</name>
<dbReference type="Proteomes" id="UP001432190">
    <property type="component" value="Chromosome"/>
</dbReference>
<evidence type="ECO:0000313" key="11">
    <source>
        <dbReference type="Proteomes" id="UP001432190"/>
    </source>
</evidence>
<dbReference type="OrthoDB" id="9808458at2"/>
<organism evidence="8 10">
    <name type="scientific">Micromonospora globbae</name>
    <dbReference type="NCBI Taxonomy" id="1894969"/>
    <lineage>
        <taxon>Bacteria</taxon>
        <taxon>Bacillati</taxon>
        <taxon>Actinomycetota</taxon>
        <taxon>Actinomycetes</taxon>
        <taxon>Micromonosporales</taxon>
        <taxon>Micromonosporaceae</taxon>
        <taxon>Micromonospora</taxon>
    </lineage>
</organism>
<feature type="transmembrane region" description="Helical" evidence="7">
    <location>
        <begin position="196"/>
        <end position="216"/>
    </location>
</feature>
<reference evidence="9" key="2">
    <citation type="submission" date="2022-10" db="EMBL/GenBank/DDBJ databases">
        <title>The complete genomes of actinobacterial strains from the NBC collection.</title>
        <authorList>
            <person name="Joergensen T.S."/>
            <person name="Alvarez Arevalo M."/>
            <person name="Sterndorff E.B."/>
            <person name="Faurdal D."/>
            <person name="Vuksanovic O."/>
            <person name="Mourched A.-S."/>
            <person name="Charusanti P."/>
            <person name="Shaw S."/>
            <person name="Blin K."/>
            <person name="Weber T."/>
        </authorList>
    </citation>
    <scope>NUCLEOTIDE SEQUENCE</scope>
    <source>
        <strain evidence="9">NBC_00256</strain>
    </source>
</reference>
<evidence type="ECO:0000256" key="7">
    <source>
        <dbReference type="SAM" id="Phobius"/>
    </source>
</evidence>
<feature type="transmembrane region" description="Helical" evidence="7">
    <location>
        <begin position="94"/>
        <end position="112"/>
    </location>
</feature>
<evidence type="ECO:0000256" key="2">
    <source>
        <dbReference type="ARBA" id="ARBA00005697"/>
    </source>
</evidence>
<evidence type="ECO:0000256" key="4">
    <source>
        <dbReference type="ARBA" id="ARBA00022692"/>
    </source>
</evidence>
<keyword evidence="11" id="KW-1185">Reference proteome</keyword>
<proteinExistence type="inferred from homology"/>
<dbReference type="EMBL" id="CP108084">
    <property type="protein sequence ID" value="WUP48320.1"/>
    <property type="molecule type" value="Genomic_DNA"/>
</dbReference>
<feature type="transmembrane region" description="Helical" evidence="7">
    <location>
        <begin position="68"/>
        <end position="87"/>
    </location>
</feature>
<dbReference type="InterPro" id="IPR006043">
    <property type="entry name" value="NCS2"/>
</dbReference>
<keyword evidence="5 7" id="KW-1133">Transmembrane helix</keyword>
<comment type="similarity">
    <text evidence="2">Belongs to the nucleobase:cation symporter-2 (NCS2) (TC 2.A.40) family. Azg-like subfamily.</text>
</comment>
<evidence type="ECO:0000256" key="6">
    <source>
        <dbReference type="ARBA" id="ARBA00023136"/>
    </source>
</evidence>
<sequence length="490" mass="51053">MAVAPPDNGTPPHPPRNGFDRFFEISARGSTLSREVRGGLATFFTMAYIVVLNPLILGSAVDGDGKTLPIPAIAAATALVAGVMTILMGVVGRFPLALAAGLGVNALVAYEIAPEMTWADAMGLVVIEGVIIAILVLTGLRTAVFRSVPTQLKTAIGVGIGLFLTIIGLVDAGFVRRIPDVANTTVPVELGMGGKLASWPLLVFVVGLLVTLVLVVRRVRGAILIGIIGSTVLAIIVEAIAKVGPSVVDGKPNPSGWSLNVPELPKTVVDVPDLSLLGNFNVLGSWTRAGWLVVLMFVFTLLVADFFDTMGTMVAIGQEGDMLDERGTPPRAKEILLVDSIAAAAGGAASTSSNTAYIESAAGVAEGARTGVANLVTGALFLLAMFLTPLVVVVPFEAASIALVVVGFLMMTAVRTIDWSDYEIGIPAFLTIVLMPFTYSISNGIGAGVITFVLLKLVKGKGREVHPLLYAVAVLFVVYFLRGPVESVVL</sequence>
<dbReference type="EMBL" id="RAQQ01000005">
    <property type="protein sequence ID" value="RKF27726.1"/>
    <property type="molecule type" value="Genomic_DNA"/>
</dbReference>
<feature type="transmembrane region" description="Helical" evidence="7">
    <location>
        <begin position="38"/>
        <end position="56"/>
    </location>
</feature>
<accession>A0A420F479</accession>
<evidence type="ECO:0000256" key="3">
    <source>
        <dbReference type="ARBA" id="ARBA00022448"/>
    </source>
</evidence>
<feature type="transmembrane region" description="Helical" evidence="7">
    <location>
        <begin position="223"/>
        <end position="241"/>
    </location>
</feature>
<feature type="transmembrane region" description="Helical" evidence="7">
    <location>
        <begin position="289"/>
        <end position="307"/>
    </location>
</feature>
<evidence type="ECO:0000313" key="9">
    <source>
        <dbReference type="EMBL" id="WUP48320.1"/>
    </source>
</evidence>
<dbReference type="Pfam" id="PF00860">
    <property type="entry name" value="Xan_ur_permease"/>
    <property type="match status" value="1"/>
</dbReference>
<gene>
    <name evidence="8" type="ORF">D7I43_08490</name>
    <name evidence="9" type="ORF">OG994_22315</name>
</gene>
<dbReference type="PANTHER" id="PTHR43337">
    <property type="entry name" value="XANTHINE/URACIL PERMEASE C887.17-RELATED"/>
    <property type="match status" value="1"/>
</dbReference>
<keyword evidence="6 7" id="KW-0472">Membrane</keyword>
<dbReference type="GO" id="GO:0012505">
    <property type="term" value="C:endomembrane system"/>
    <property type="evidence" value="ECO:0007669"/>
    <property type="project" value="UniProtKB-SubCell"/>
</dbReference>
<dbReference type="AlphaFoldDB" id="A0A420F479"/>
<keyword evidence="3" id="KW-0813">Transport</keyword>
<dbReference type="GO" id="GO:0005345">
    <property type="term" value="F:purine nucleobase transmembrane transporter activity"/>
    <property type="evidence" value="ECO:0007669"/>
    <property type="project" value="TreeGrafter"/>
</dbReference>
<keyword evidence="4 7" id="KW-0812">Transmembrane</keyword>
<feature type="transmembrane region" description="Helical" evidence="7">
    <location>
        <begin position="379"/>
        <end position="409"/>
    </location>
</feature>
<dbReference type="Proteomes" id="UP000285744">
    <property type="component" value="Unassembled WGS sequence"/>
</dbReference>
<evidence type="ECO:0000313" key="10">
    <source>
        <dbReference type="Proteomes" id="UP000285744"/>
    </source>
</evidence>
<comment type="subcellular location">
    <subcellularLocation>
        <location evidence="1">Endomembrane system</location>
        <topology evidence="1">Multi-pass membrane protein</topology>
    </subcellularLocation>
</comment>
<evidence type="ECO:0000313" key="8">
    <source>
        <dbReference type="EMBL" id="RKF27726.1"/>
    </source>
</evidence>
<feature type="transmembrane region" description="Helical" evidence="7">
    <location>
        <begin position="467"/>
        <end position="485"/>
    </location>
</feature>
<dbReference type="InterPro" id="IPR045018">
    <property type="entry name" value="Azg-like"/>
</dbReference>
<evidence type="ECO:0000256" key="1">
    <source>
        <dbReference type="ARBA" id="ARBA00004127"/>
    </source>
</evidence>
<feature type="transmembrane region" description="Helical" evidence="7">
    <location>
        <begin position="152"/>
        <end position="176"/>
    </location>
</feature>
<feature type="transmembrane region" description="Helical" evidence="7">
    <location>
        <begin position="429"/>
        <end position="455"/>
    </location>
</feature>